<proteinExistence type="predicted"/>
<evidence type="ECO:0000313" key="1">
    <source>
        <dbReference type="EMBL" id="KAK8944819.1"/>
    </source>
</evidence>
<organism evidence="1 2">
    <name type="scientific">Platanthera zijinensis</name>
    <dbReference type="NCBI Taxonomy" id="2320716"/>
    <lineage>
        <taxon>Eukaryota</taxon>
        <taxon>Viridiplantae</taxon>
        <taxon>Streptophyta</taxon>
        <taxon>Embryophyta</taxon>
        <taxon>Tracheophyta</taxon>
        <taxon>Spermatophyta</taxon>
        <taxon>Magnoliopsida</taxon>
        <taxon>Liliopsida</taxon>
        <taxon>Asparagales</taxon>
        <taxon>Orchidaceae</taxon>
        <taxon>Orchidoideae</taxon>
        <taxon>Orchideae</taxon>
        <taxon>Orchidinae</taxon>
        <taxon>Platanthera</taxon>
    </lineage>
</organism>
<dbReference type="PANTHER" id="PTHR33116:SF80">
    <property type="entry name" value="REVERSE TRANSCRIPTASE ZINC-BINDING DOMAIN-CONTAINING PROTEIN"/>
    <property type="match status" value="1"/>
</dbReference>
<accession>A0AAP0BND8</accession>
<dbReference type="PANTHER" id="PTHR33116">
    <property type="entry name" value="REVERSE TRANSCRIPTASE ZINC-BINDING DOMAIN-CONTAINING PROTEIN-RELATED-RELATED"/>
    <property type="match status" value="1"/>
</dbReference>
<protein>
    <submittedName>
        <fullName evidence="1">Uncharacterized protein</fullName>
    </submittedName>
</protein>
<reference evidence="1 2" key="1">
    <citation type="journal article" date="2022" name="Nat. Plants">
        <title>Genomes of leafy and leafless Platanthera orchids illuminate the evolution of mycoheterotrophy.</title>
        <authorList>
            <person name="Li M.H."/>
            <person name="Liu K.W."/>
            <person name="Li Z."/>
            <person name="Lu H.C."/>
            <person name="Ye Q.L."/>
            <person name="Zhang D."/>
            <person name="Wang J.Y."/>
            <person name="Li Y.F."/>
            <person name="Zhong Z.M."/>
            <person name="Liu X."/>
            <person name="Yu X."/>
            <person name="Liu D.K."/>
            <person name="Tu X.D."/>
            <person name="Liu B."/>
            <person name="Hao Y."/>
            <person name="Liao X.Y."/>
            <person name="Jiang Y.T."/>
            <person name="Sun W.H."/>
            <person name="Chen J."/>
            <person name="Chen Y.Q."/>
            <person name="Ai Y."/>
            <person name="Zhai J.W."/>
            <person name="Wu S.S."/>
            <person name="Zhou Z."/>
            <person name="Hsiao Y.Y."/>
            <person name="Wu W.L."/>
            <person name="Chen Y.Y."/>
            <person name="Lin Y.F."/>
            <person name="Hsu J.L."/>
            <person name="Li C.Y."/>
            <person name="Wang Z.W."/>
            <person name="Zhao X."/>
            <person name="Zhong W.Y."/>
            <person name="Ma X.K."/>
            <person name="Ma L."/>
            <person name="Huang J."/>
            <person name="Chen G.Z."/>
            <person name="Huang M.Z."/>
            <person name="Huang L."/>
            <person name="Peng D.H."/>
            <person name="Luo Y.B."/>
            <person name="Zou S.Q."/>
            <person name="Chen S.P."/>
            <person name="Lan S."/>
            <person name="Tsai W.C."/>
            <person name="Van de Peer Y."/>
            <person name="Liu Z.J."/>
        </authorList>
    </citation>
    <scope>NUCLEOTIDE SEQUENCE [LARGE SCALE GENOMIC DNA]</scope>
    <source>
        <strain evidence="1">Lor287</strain>
    </source>
</reference>
<keyword evidence="2" id="KW-1185">Reference proteome</keyword>
<dbReference type="EMBL" id="JBBWWQ010000006">
    <property type="protein sequence ID" value="KAK8944819.1"/>
    <property type="molecule type" value="Genomic_DNA"/>
</dbReference>
<dbReference type="Proteomes" id="UP001418222">
    <property type="component" value="Unassembled WGS sequence"/>
</dbReference>
<name>A0AAP0BND8_9ASPA</name>
<sequence length="199" mass="23070">MIIFCNGSINSVERIIEHLNCIEDLSGLIINRHKCCFLASKYMSDNAINNIKLTSQFNYQQFPFNYLAAPIYTSHKKISFFEPLIEKIQTKLNGWSSNLLSPGGRIILIQSVLMLMINHVFQIREPLNDVVNRIEKIFNKFLWGSRNNQKKTYWTLWEKLYFPWGKAISDLEIYMTFLKPFPISSSGKFGKMKASGPTS</sequence>
<evidence type="ECO:0000313" key="2">
    <source>
        <dbReference type="Proteomes" id="UP001418222"/>
    </source>
</evidence>
<gene>
    <name evidence="1" type="ORF">KSP39_PZI007747</name>
</gene>
<dbReference type="AlphaFoldDB" id="A0AAP0BND8"/>
<comment type="caution">
    <text evidence="1">The sequence shown here is derived from an EMBL/GenBank/DDBJ whole genome shotgun (WGS) entry which is preliminary data.</text>
</comment>